<dbReference type="InterPro" id="IPR038519">
    <property type="entry name" value="MCP_C_sf"/>
</dbReference>
<accession>A0A6C0DPS4</accession>
<dbReference type="Pfam" id="PF04451">
    <property type="entry name" value="Capsid_NCLDV"/>
    <property type="match status" value="1"/>
</dbReference>
<evidence type="ECO:0000259" key="1">
    <source>
        <dbReference type="Pfam" id="PF04451"/>
    </source>
</evidence>
<dbReference type="EMBL" id="MN739654">
    <property type="protein sequence ID" value="QHT18322.1"/>
    <property type="molecule type" value="Genomic_DNA"/>
</dbReference>
<dbReference type="Gene3D" id="2.70.9.10">
    <property type="entry name" value="Adenovirus Type 2 Hexon, domain 4"/>
    <property type="match status" value="1"/>
</dbReference>
<protein>
    <recommendedName>
        <fullName evidence="4">Major capsid protein N-terminal domain-containing protein</fullName>
    </recommendedName>
</protein>
<dbReference type="SUPFAM" id="SSF49749">
    <property type="entry name" value="Group II dsDNA viruses VP"/>
    <property type="match status" value="2"/>
</dbReference>
<dbReference type="Gene3D" id="2.70.9.20">
    <property type="entry name" value="Major capsid protein Vp54"/>
    <property type="match status" value="1"/>
</dbReference>
<dbReference type="InterPro" id="IPR016112">
    <property type="entry name" value="VP_dsDNA_II"/>
</dbReference>
<sequence length="522" mass="59140">MPGGGLLALVAYGTQNVILSGNPDMTYFFKTFRKYTHFSLETTSKLMDGPTDYTYDSSIQLRARIDRTGDLLTDMYFSFQIPAVYSKERQIDPVNGPRTQEEFQWVRCLGAAAIQTVYITVGPGKIQEFTGEYLMSKALIDYPADQFEKWQQLVGDVPELYNPANGLYGNITGTSSEYPTVYRDIRNPSAAQTNTPSIPAYTVYVPLPFWFTEQGQALPLISLQYYTVDVTINLNPSRNLYTVLDPSGVRMAPGFRTLTPTTSLQSNIPDFFPYPDNDTQIRKFFVDISGTPSPLNLWGMNPTLHTTYAFLPDSERTVFSSASLMYPVRQVTLVPFPEIVSNQLLDLEVHNPITRLIFVPRRSDTLLYRNGFSNFTNWWDYPRRPKIPTHQALQSSFIQNDSASGVLVPNGQLEIIQFLRILSDGNQIQEMKPGFFYTALTPYRYLSGKANRQLPVYTFELNSPTFQPCGSLNASRIRKLQVDLSVFPLPPNSSYIYSINIYVESLNFFLVESGMGDVKYAI</sequence>
<dbReference type="InterPro" id="IPR031654">
    <property type="entry name" value="Capsid_N"/>
</dbReference>
<dbReference type="Pfam" id="PF16903">
    <property type="entry name" value="Capsid_N"/>
    <property type="match status" value="1"/>
</dbReference>
<evidence type="ECO:0000259" key="2">
    <source>
        <dbReference type="Pfam" id="PF16903"/>
    </source>
</evidence>
<dbReference type="GO" id="GO:0005198">
    <property type="term" value="F:structural molecule activity"/>
    <property type="evidence" value="ECO:0007669"/>
    <property type="project" value="InterPro"/>
</dbReference>
<feature type="domain" description="Major capsid protein C-terminal" evidence="1">
    <location>
        <begin position="315"/>
        <end position="516"/>
    </location>
</feature>
<proteinExistence type="predicted"/>
<dbReference type="AlphaFoldDB" id="A0A6C0DPS4"/>
<organism evidence="3">
    <name type="scientific">viral metagenome</name>
    <dbReference type="NCBI Taxonomy" id="1070528"/>
    <lineage>
        <taxon>unclassified sequences</taxon>
        <taxon>metagenomes</taxon>
        <taxon>organismal metagenomes</taxon>
    </lineage>
</organism>
<dbReference type="InterPro" id="IPR007542">
    <property type="entry name" value="MCP_C"/>
</dbReference>
<feature type="domain" description="Major capsid protein N-terminal" evidence="2">
    <location>
        <begin position="26"/>
        <end position="247"/>
    </location>
</feature>
<reference evidence="3" key="1">
    <citation type="journal article" date="2020" name="Nature">
        <title>Giant virus diversity and host interactions through global metagenomics.</title>
        <authorList>
            <person name="Schulz F."/>
            <person name="Roux S."/>
            <person name="Paez-Espino D."/>
            <person name="Jungbluth S."/>
            <person name="Walsh D.A."/>
            <person name="Denef V.J."/>
            <person name="McMahon K.D."/>
            <person name="Konstantinidis K.T."/>
            <person name="Eloe-Fadrosh E.A."/>
            <person name="Kyrpides N.C."/>
            <person name="Woyke T."/>
        </authorList>
    </citation>
    <scope>NUCLEOTIDE SEQUENCE</scope>
    <source>
        <strain evidence="3">GVMAG-M-3300023174-46</strain>
    </source>
</reference>
<name>A0A6C0DPS4_9ZZZZ</name>
<evidence type="ECO:0008006" key="4">
    <source>
        <dbReference type="Google" id="ProtNLM"/>
    </source>
</evidence>
<evidence type="ECO:0000313" key="3">
    <source>
        <dbReference type="EMBL" id="QHT18322.1"/>
    </source>
</evidence>